<dbReference type="EMBL" id="JAWLUP010000014">
    <property type="protein sequence ID" value="MDV7264713.1"/>
    <property type="molecule type" value="Genomic_DNA"/>
</dbReference>
<reference evidence="6" key="1">
    <citation type="submission" date="2023-10" db="EMBL/GenBank/DDBJ databases">
        <title>Development of a sustainable strategy for remediation of hydrocarbon-contaminated territories based on the waste exchange concept.</title>
        <authorList>
            <person name="Krivoruchko A."/>
        </authorList>
    </citation>
    <scope>NUCLEOTIDE SEQUENCE</scope>
    <source>
        <strain evidence="6">IEGM 68</strain>
    </source>
</reference>
<evidence type="ECO:0000259" key="4">
    <source>
        <dbReference type="Pfam" id="PF00107"/>
    </source>
</evidence>
<dbReference type="Gene3D" id="3.40.50.720">
    <property type="entry name" value="NAD(P)-binding Rossmann-like Domain"/>
    <property type="match status" value="1"/>
</dbReference>
<comment type="cofactor">
    <cofactor evidence="1">
        <name>Zn(2+)</name>
        <dbReference type="ChEBI" id="CHEBI:29105"/>
    </cofactor>
</comment>
<protein>
    <submittedName>
        <fullName evidence="6">Alcohol dehydrogenase catalytic domain-containing protein</fullName>
    </submittedName>
</protein>
<keyword evidence="3" id="KW-0862">Zinc</keyword>
<dbReference type="AlphaFoldDB" id="A0AAE5A620"/>
<feature type="domain" description="Alcohol dehydrogenase-like C-terminal" evidence="4">
    <location>
        <begin position="217"/>
        <end position="336"/>
    </location>
</feature>
<sequence>MRELNLLGAGSLAWIDRPTPTLEFPTDAVVRPFVMSRCDGDVLPIHNRVSRAMQAGLRTGLIDPAVGHICGARPFQSPFAVGHECVAEVVEIGADVTDLRIGDQVVVPWSVSCGQCAACRRGLTSKCTTTRATAGGESTLAAYGFGPSSGTYGGMVSDLIRVPHADHMLVPLPAGLDPLRVAAASDNLSDGWRTVVPHLAAHPGASVLVVGGGAQSIGLYAAGLAVAHGAGTVDFLDSSSRRRRIAEDFGARAFERSPKSTDPRGTYDIVVEASSSTAGLRYAIRSVAPGGICTAVGYYVRTNTGTPLMHMYATDITLKIGVSHPRAVLPEVLEWIHRNDFPAERVTSLLANFDDAPRAYAEKTTKLVLHRDPLSTPATG</sequence>
<dbReference type="InterPro" id="IPR013154">
    <property type="entry name" value="ADH-like_N"/>
</dbReference>
<dbReference type="SUPFAM" id="SSF50129">
    <property type="entry name" value="GroES-like"/>
    <property type="match status" value="1"/>
</dbReference>
<evidence type="ECO:0000313" key="6">
    <source>
        <dbReference type="EMBL" id="MDV7264713.1"/>
    </source>
</evidence>
<dbReference type="SUPFAM" id="SSF51735">
    <property type="entry name" value="NAD(P)-binding Rossmann-fold domains"/>
    <property type="match status" value="1"/>
</dbReference>
<proteinExistence type="predicted"/>
<dbReference type="PANTHER" id="PTHR42813:SF7">
    <property type="entry name" value="ALCOHOL DEHYDROGENASE (ZN-DEPENDENT)-RELATED"/>
    <property type="match status" value="1"/>
</dbReference>
<comment type="caution">
    <text evidence="6">The sequence shown here is derived from an EMBL/GenBank/DDBJ whole genome shotgun (WGS) entry which is preliminary data.</text>
</comment>
<gene>
    <name evidence="6" type="ORF">R4315_09160</name>
</gene>
<name>A0AAE5A620_9NOCA</name>
<dbReference type="Proteomes" id="UP001185863">
    <property type="component" value="Unassembled WGS sequence"/>
</dbReference>
<evidence type="ECO:0000313" key="7">
    <source>
        <dbReference type="Proteomes" id="UP001185863"/>
    </source>
</evidence>
<accession>A0AAE5A620</accession>
<dbReference type="InterPro" id="IPR036291">
    <property type="entry name" value="NAD(P)-bd_dom_sf"/>
</dbReference>
<dbReference type="Pfam" id="PF00107">
    <property type="entry name" value="ADH_zinc_N"/>
    <property type="match status" value="1"/>
</dbReference>
<dbReference type="InterPro" id="IPR011032">
    <property type="entry name" value="GroES-like_sf"/>
</dbReference>
<organism evidence="6 7">
    <name type="scientific">Rhodococcus oxybenzonivorans</name>
    <dbReference type="NCBI Taxonomy" id="1990687"/>
    <lineage>
        <taxon>Bacteria</taxon>
        <taxon>Bacillati</taxon>
        <taxon>Actinomycetota</taxon>
        <taxon>Actinomycetes</taxon>
        <taxon>Mycobacteriales</taxon>
        <taxon>Nocardiaceae</taxon>
        <taxon>Rhodococcus</taxon>
    </lineage>
</organism>
<dbReference type="RefSeq" id="WP_317744283.1">
    <property type="nucleotide sequence ID" value="NZ_JAWLUP010000014.1"/>
</dbReference>
<dbReference type="Gene3D" id="3.90.180.10">
    <property type="entry name" value="Medium-chain alcohol dehydrogenases, catalytic domain"/>
    <property type="match status" value="1"/>
</dbReference>
<evidence type="ECO:0000259" key="5">
    <source>
        <dbReference type="Pfam" id="PF08240"/>
    </source>
</evidence>
<dbReference type="GO" id="GO:0046872">
    <property type="term" value="F:metal ion binding"/>
    <property type="evidence" value="ECO:0007669"/>
    <property type="project" value="UniProtKB-KW"/>
</dbReference>
<dbReference type="PANTHER" id="PTHR42813">
    <property type="entry name" value="ZINC-TYPE ALCOHOL DEHYDROGENASE-LIKE"/>
    <property type="match status" value="1"/>
</dbReference>
<evidence type="ECO:0000256" key="3">
    <source>
        <dbReference type="ARBA" id="ARBA00022833"/>
    </source>
</evidence>
<dbReference type="Pfam" id="PF08240">
    <property type="entry name" value="ADH_N"/>
    <property type="match status" value="1"/>
</dbReference>
<feature type="domain" description="Alcohol dehydrogenase-like N-terminal" evidence="5">
    <location>
        <begin position="74"/>
        <end position="173"/>
    </location>
</feature>
<dbReference type="InterPro" id="IPR013149">
    <property type="entry name" value="ADH-like_C"/>
</dbReference>
<evidence type="ECO:0000256" key="2">
    <source>
        <dbReference type="ARBA" id="ARBA00022723"/>
    </source>
</evidence>
<evidence type="ECO:0000256" key="1">
    <source>
        <dbReference type="ARBA" id="ARBA00001947"/>
    </source>
</evidence>
<keyword evidence="2" id="KW-0479">Metal-binding</keyword>